<evidence type="ECO:0008006" key="3">
    <source>
        <dbReference type="Google" id="ProtNLM"/>
    </source>
</evidence>
<name>A0A914AG97_PATMI</name>
<dbReference type="OrthoDB" id="10605760at2759"/>
<dbReference type="GeneID" id="119732881"/>
<dbReference type="RefSeq" id="XP_038062404.1">
    <property type="nucleotide sequence ID" value="XM_038206476.1"/>
</dbReference>
<evidence type="ECO:0000313" key="2">
    <source>
        <dbReference type="Proteomes" id="UP000887568"/>
    </source>
</evidence>
<dbReference type="SUPFAM" id="SSF50249">
    <property type="entry name" value="Nucleic acid-binding proteins"/>
    <property type="match status" value="1"/>
</dbReference>
<evidence type="ECO:0000313" key="1">
    <source>
        <dbReference type="EnsemblMetazoa" id="XP_038062404.1"/>
    </source>
</evidence>
<keyword evidence="2" id="KW-1185">Reference proteome</keyword>
<sequence length="168" mass="19083">MQDELPRRVRDTQSVRNIKVKDDNGQINVALWNDKANSPVKLGDKVTVTHLNTKHSDYLKEVSASSTVKTAIEIAVEEVQVEVITVEDKNGDFMLLTCELRGELVEIHMPKAIAIKLWHTVVVDDILKHLEDKKLIDLVLQGQHVIDLGTLNTEERLEERAVKKVLEF</sequence>
<reference evidence="1" key="1">
    <citation type="submission" date="2022-11" db="UniProtKB">
        <authorList>
            <consortium name="EnsemblMetazoa"/>
        </authorList>
    </citation>
    <scope>IDENTIFICATION</scope>
</reference>
<dbReference type="EnsemblMetazoa" id="XM_038206476.1">
    <property type="protein sequence ID" value="XP_038062404.1"/>
    <property type="gene ID" value="LOC119732881"/>
</dbReference>
<dbReference type="Gene3D" id="2.40.50.140">
    <property type="entry name" value="Nucleic acid-binding proteins"/>
    <property type="match status" value="1"/>
</dbReference>
<proteinExistence type="predicted"/>
<organism evidence="1 2">
    <name type="scientific">Patiria miniata</name>
    <name type="common">Bat star</name>
    <name type="synonym">Asterina miniata</name>
    <dbReference type="NCBI Taxonomy" id="46514"/>
    <lineage>
        <taxon>Eukaryota</taxon>
        <taxon>Metazoa</taxon>
        <taxon>Echinodermata</taxon>
        <taxon>Eleutherozoa</taxon>
        <taxon>Asterozoa</taxon>
        <taxon>Asteroidea</taxon>
        <taxon>Valvatacea</taxon>
        <taxon>Valvatida</taxon>
        <taxon>Asterinidae</taxon>
        <taxon>Patiria</taxon>
    </lineage>
</organism>
<dbReference type="InterPro" id="IPR012340">
    <property type="entry name" value="NA-bd_OB-fold"/>
</dbReference>
<protein>
    <recommendedName>
        <fullName evidence="3">OB domain-containing protein</fullName>
    </recommendedName>
</protein>
<dbReference type="Proteomes" id="UP000887568">
    <property type="component" value="Unplaced"/>
</dbReference>
<dbReference type="AlphaFoldDB" id="A0A914AG97"/>
<accession>A0A914AG97</accession>